<sequence length="35" mass="4515">MFIKLIFRLQRRLVFHKVMFNQLTKFFFVYFLKIT</sequence>
<reference evidence="2" key="1">
    <citation type="submission" date="2014-05" db="EMBL/GenBank/DDBJ databases">
        <authorList>
            <person name="Chronopoulou M."/>
        </authorList>
    </citation>
    <scope>NUCLEOTIDE SEQUENCE</scope>
    <source>
        <tissue evidence="2">Whole organism</tissue>
    </source>
</reference>
<evidence type="ECO:0000313" key="2">
    <source>
        <dbReference type="EMBL" id="CDW25481.1"/>
    </source>
</evidence>
<name>A0A0K2TIZ3_LEPSM</name>
<feature type="transmembrane region" description="Helical" evidence="1">
    <location>
        <begin position="12"/>
        <end position="32"/>
    </location>
</feature>
<organism evidence="2">
    <name type="scientific">Lepeophtheirus salmonis</name>
    <name type="common">Salmon louse</name>
    <name type="synonym">Caligus salmonis</name>
    <dbReference type="NCBI Taxonomy" id="72036"/>
    <lineage>
        <taxon>Eukaryota</taxon>
        <taxon>Metazoa</taxon>
        <taxon>Ecdysozoa</taxon>
        <taxon>Arthropoda</taxon>
        <taxon>Crustacea</taxon>
        <taxon>Multicrustacea</taxon>
        <taxon>Hexanauplia</taxon>
        <taxon>Copepoda</taxon>
        <taxon>Siphonostomatoida</taxon>
        <taxon>Caligidae</taxon>
        <taxon>Lepeophtheirus</taxon>
    </lineage>
</organism>
<dbReference type="EMBL" id="HACA01008120">
    <property type="protein sequence ID" value="CDW25481.1"/>
    <property type="molecule type" value="Transcribed_RNA"/>
</dbReference>
<dbReference type="AlphaFoldDB" id="A0A0K2TIZ3"/>
<keyword evidence="1" id="KW-1133">Transmembrane helix</keyword>
<keyword evidence="1" id="KW-0472">Membrane</keyword>
<evidence type="ECO:0000256" key="1">
    <source>
        <dbReference type="SAM" id="Phobius"/>
    </source>
</evidence>
<keyword evidence="1" id="KW-0812">Transmembrane</keyword>
<accession>A0A0K2TIZ3</accession>
<feature type="non-terminal residue" evidence="2">
    <location>
        <position position="35"/>
    </location>
</feature>
<proteinExistence type="predicted"/>
<protein>
    <submittedName>
        <fullName evidence="2">Uncharacterized protein</fullName>
    </submittedName>
</protein>